<name>A0AAU9IP27_9CILI</name>
<comment type="caution">
    <text evidence="1">The sequence shown here is derived from an EMBL/GenBank/DDBJ whole genome shotgun (WGS) entry which is preliminary data.</text>
</comment>
<dbReference type="EMBL" id="CAJZBQ010000014">
    <property type="protein sequence ID" value="CAG9315516.1"/>
    <property type="molecule type" value="Genomic_DNA"/>
</dbReference>
<organism evidence="1 2">
    <name type="scientific">Blepharisma stoltei</name>
    <dbReference type="NCBI Taxonomy" id="1481888"/>
    <lineage>
        <taxon>Eukaryota</taxon>
        <taxon>Sar</taxon>
        <taxon>Alveolata</taxon>
        <taxon>Ciliophora</taxon>
        <taxon>Postciliodesmatophora</taxon>
        <taxon>Heterotrichea</taxon>
        <taxon>Heterotrichida</taxon>
        <taxon>Blepharismidae</taxon>
        <taxon>Blepharisma</taxon>
    </lineage>
</organism>
<proteinExistence type="predicted"/>
<evidence type="ECO:0000313" key="1">
    <source>
        <dbReference type="EMBL" id="CAG9315516.1"/>
    </source>
</evidence>
<dbReference type="AlphaFoldDB" id="A0AAU9IP27"/>
<evidence type="ECO:0000313" key="2">
    <source>
        <dbReference type="Proteomes" id="UP001162131"/>
    </source>
</evidence>
<protein>
    <submittedName>
        <fullName evidence="1">Uncharacterized protein</fullName>
    </submittedName>
</protein>
<gene>
    <name evidence="1" type="ORF">BSTOLATCC_MIC14271</name>
</gene>
<accession>A0AAU9IP27</accession>
<dbReference type="Proteomes" id="UP001162131">
    <property type="component" value="Unassembled WGS sequence"/>
</dbReference>
<reference evidence="1" key="1">
    <citation type="submission" date="2021-09" db="EMBL/GenBank/DDBJ databases">
        <authorList>
            <consortium name="AG Swart"/>
            <person name="Singh M."/>
            <person name="Singh A."/>
            <person name="Seah K."/>
            <person name="Emmerich C."/>
        </authorList>
    </citation>
    <scope>NUCLEOTIDE SEQUENCE</scope>
    <source>
        <strain evidence="1">ATCC30299</strain>
    </source>
</reference>
<keyword evidence="2" id="KW-1185">Reference proteome</keyword>
<sequence>MHLVLRDKDFLNPKFSNCISYFHSIIRQIVINIKMRPIRTRKDVQFWLLALVGSLWFMPPKTYTGGVTSVETKSWLPVTRKDCSCPWLNKS</sequence>